<evidence type="ECO:0000313" key="4">
    <source>
        <dbReference type="Proteomes" id="UP000809273"/>
    </source>
</evidence>
<name>A0A9D8K9D2_9DELT</name>
<proteinExistence type="predicted"/>
<sequence>MPIIDAIDLYQDAKEKGYAVGAFDTNVGNPDFIMSIIDAAEELDRPVIIQGGAKPLSELYDIRAFGRAIVSLAQDRDARVVLHLNQVTDLDQIRAALDCGFNSVMISTGKMSLKENIEFTKKAVEIAEVYNAAVEGKLGKLGGREDVEETPQSRTDPKEAAQFIKETGIDVFAPSIGTVYGLHEEKPKLDLDLLSKLQADLDIGMVIHGASGLTVRNYRDLIERGAVKINVSTAMRTAYLKNIKNALKKAPESTLPYEITAMARNEIKKIVMELMRVFAGQWE</sequence>
<reference evidence="3" key="2">
    <citation type="submission" date="2021-01" db="EMBL/GenBank/DDBJ databases">
        <authorList>
            <person name="Hahn C.R."/>
            <person name="Youssef N.H."/>
            <person name="Elshahed M."/>
        </authorList>
    </citation>
    <scope>NUCLEOTIDE SEQUENCE</scope>
    <source>
        <strain evidence="3">Zod_Metabat.24</strain>
    </source>
</reference>
<dbReference type="AlphaFoldDB" id="A0A9D8K9D2"/>
<dbReference type="PIRSF" id="PIRSF001359">
    <property type="entry name" value="F_bP_aldolase_II"/>
    <property type="match status" value="1"/>
</dbReference>
<dbReference type="InterPro" id="IPR013785">
    <property type="entry name" value="Aldolase_TIM"/>
</dbReference>
<feature type="binding site" evidence="1">
    <location>
        <begin position="209"/>
        <end position="211"/>
    </location>
    <ligand>
        <name>dihydroxyacetone phosphate</name>
        <dbReference type="ChEBI" id="CHEBI:57642"/>
    </ligand>
</feature>
<protein>
    <submittedName>
        <fullName evidence="3">Class II fructose-bisphosphate aldolase</fullName>
    </submittedName>
</protein>
<gene>
    <name evidence="3" type="ORF">JW984_01150</name>
</gene>
<dbReference type="EMBL" id="JAFGIX010000006">
    <property type="protein sequence ID" value="MBN1571780.1"/>
    <property type="molecule type" value="Genomic_DNA"/>
</dbReference>
<dbReference type="PANTHER" id="PTHR30304:SF0">
    <property type="entry name" value="D-TAGATOSE-1,6-BISPHOSPHATE ALDOLASE SUBUNIT GATY-RELATED"/>
    <property type="match status" value="1"/>
</dbReference>
<evidence type="ECO:0000256" key="1">
    <source>
        <dbReference type="PIRSR" id="PIRSR001359-2"/>
    </source>
</evidence>
<dbReference type="GO" id="GO:0008270">
    <property type="term" value="F:zinc ion binding"/>
    <property type="evidence" value="ECO:0007669"/>
    <property type="project" value="InterPro"/>
</dbReference>
<dbReference type="GO" id="GO:0016832">
    <property type="term" value="F:aldehyde-lyase activity"/>
    <property type="evidence" value="ECO:0007669"/>
    <property type="project" value="InterPro"/>
</dbReference>
<dbReference type="Gene3D" id="3.20.20.70">
    <property type="entry name" value="Aldolase class I"/>
    <property type="match status" value="1"/>
</dbReference>
<keyword evidence="2" id="KW-0479">Metal-binding</keyword>
<evidence type="ECO:0000313" key="3">
    <source>
        <dbReference type="EMBL" id="MBN1571780.1"/>
    </source>
</evidence>
<dbReference type="Proteomes" id="UP000809273">
    <property type="component" value="Unassembled WGS sequence"/>
</dbReference>
<accession>A0A9D8K9D2</accession>
<reference evidence="3" key="1">
    <citation type="journal article" date="2021" name="Environ. Microbiol.">
        <title>Genomic characterization of three novel Desulfobacterota classes expand the metabolic and phylogenetic diversity of the phylum.</title>
        <authorList>
            <person name="Murphy C.L."/>
            <person name="Biggerstaff J."/>
            <person name="Eichhorn A."/>
            <person name="Ewing E."/>
            <person name="Shahan R."/>
            <person name="Soriano D."/>
            <person name="Stewart S."/>
            <person name="VanMol K."/>
            <person name="Walker R."/>
            <person name="Walters P."/>
            <person name="Elshahed M.S."/>
            <person name="Youssef N.H."/>
        </authorList>
    </citation>
    <scope>NUCLEOTIDE SEQUENCE</scope>
    <source>
        <strain evidence="3">Zod_Metabat.24</strain>
    </source>
</reference>
<organism evidence="3 4">
    <name type="scientific">Candidatus Zymogenus saltonus</name>
    <dbReference type="NCBI Taxonomy" id="2844893"/>
    <lineage>
        <taxon>Bacteria</taxon>
        <taxon>Deltaproteobacteria</taxon>
        <taxon>Candidatus Zymogenia</taxon>
        <taxon>Candidatus Zymogeniales</taxon>
        <taxon>Candidatus Zymogenaceae</taxon>
        <taxon>Candidatus Zymogenus</taxon>
    </lineage>
</organism>
<evidence type="ECO:0000256" key="2">
    <source>
        <dbReference type="PIRSR" id="PIRSR001359-3"/>
    </source>
</evidence>
<dbReference type="PANTHER" id="PTHR30304">
    <property type="entry name" value="D-TAGATOSE-1,6-BISPHOSPHATE ALDOLASE"/>
    <property type="match status" value="1"/>
</dbReference>
<feature type="binding site" evidence="2">
    <location>
        <position position="208"/>
    </location>
    <ligand>
        <name>Zn(2+)</name>
        <dbReference type="ChEBI" id="CHEBI:29105"/>
        <label>1</label>
        <note>catalytic</note>
    </ligand>
</feature>
<comment type="cofactor">
    <cofactor evidence="2">
        <name>Zn(2+)</name>
        <dbReference type="ChEBI" id="CHEBI:29105"/>
    </cofactor>
    <text evidence="2">Binds 2 Zn(2+) ions per subunit. One is catalytic and the other provides a structural contribution.</text>
</comment>
<comment type="caution">
    <text evidence="3">The sequence shown here is derived from an EMBL/GenBank/DDBJ whole genome shotgun (WGS) entry which is preliminary data.</text>
</comment>
<dbReference type="InterPro" id="IPR050246">
    <property type="entry name" value="Class_II_FBP_aldolase"/>
</dbReference>
<feature type="binding site" evidence="1">
    <location>
        <begin position="230"/>
        <end position="233"/>
    </location>
    <ligand>
        <name>dihydroxyacetone phosphate</name>
        <dbReference type="ChEBI" id="CHEBI:57642"/>
    </ligand>
</feature>
<feature type="binding site" evidence="1">
    <location>
        <position position="181"/>
    </location>
    <ligand>
        <name>dihydroxyacetone phosphate</name>
        <dbReference type="ChEBI" id="CHEBI:57642"/>
    </ligand>
</feature>
<dbReference type="GO" id="GO:0005975">
    <property type="term" value="P:carbohydrate metabolic process"/>
    <property type="evidence" value="ECO:0007669"/>
    <property type="project" value="InterPro"/>
</dbReference>
<keyword evidence="2" id="KW-0862">Zinc</keyword>
<dbReference type="Pfam" id="PF01116">
    <property type="entry name" value="F_bP_aldolase"/>
    <property type="match status" value="1"/>
</dbReference>
<dbReference type="SUPFAM" id="SSF51569">
    <property type="entry name" value="Aldolase"/>
    <property type="match status" value="1"/>
</dbReference>
<dbReference type="InterPro" id="IPR000771">
    <property type="entry name" value="FBA_II"/>
</dbReference>